<name>A0A2S4PPE3_9PEZI</name>
<feature type="compositionally biased region" description="Acidic residues" evidence="1">
    <location>
        <begin position="18"/>
        <end position="30"/>
    </location>
</feature>
<feature type="region of interest" description="Disordered" evidence="1">
    <location>
        <begin position="1"/>
        <end position="46"/>
    </location>
</feature>
<evidence type="ECO:0000256" key="1">
    <source>
        <dbReference type="SAM" id="MobiDB-lite"/>
    </source>
</evidence>
<keyword evidence="3" id="KW-1185">Reference proteome</keyword>
<gene>
    <name evidence="2" type="ORF">EPUL_004565</name>
</gene>
<accession>A0A2S4PPE3</accession>
<dbReference type="EMBL" id="PEDP01001301">
    <property type="protein sequence ID" value="POS83874.1"/>
    <property type="molecule type" value="Genomic_DNA"/>
</dbReference>
<dbReference type="Proteomes" id="UP000237438">
    <property type="component" value="Unassembled WGS sequence"/>
</dbReference>
<evidence type="ECO:0000313" key="2">
    <source>
        <dbReference type="EMBL" id="POS83874.1"/>
    </source>
</evidence>
<comment type="caution">
    <text evidence="2">The sequence shown here is derived from an EMBL/GenBank/DDBJ whole genome shotgun (WGS) entry which is preliminary data.</text>
</comment>
<evidence type="ECO:0000313" key="3">
    <source>
        <dbReference type="Proteomes" id="UP000237438"/>
    </source>
</evidence>
<proteinExistence type="predicted"/>
<reference evidence="2 3" key="1">
    <citation type="submission" date="2017-10" db="EMBL/GenBank/DDBJ databases">
        <title>Development of genomic resources for the powdery mildew, Erysiphe pulchra.</title>
        <authorList>
            <person name="Wadl P.A."/>
            <person name="Mack B.M."/>
            <person name="Moore G."/>
            <person name="Beltz S.B."/>
        </authorList>
    </citation>
    <scope>NUCLEOTIDE SEQUENCE [LARGE SCALE GENOMIC DNA]</scope>
    <source>
        <strain evidence="2">Cflorida</strain>
    </source>
</reference>
<sequence length="196" mass="21984">MSSILEKKLGVKQFSMDERDDENLEMDFETGEPPNDTKNTDPFDEDLPSLTGASDFIAAKTDVWTALSGVAILALTPDKTAALLQFKEAIENRFGDACVERQETWTTFVMGPIPKKLRSLDGIQDPFDGFQHEELASIHDVVPIRHVSWTRRSLNDESVGNTRLCVPEIKASKFSSRLRLFGEAVSIQGIRKRNQI</sequence>
<dbReference type="AlphaFoldDB" id="A0A2S4PPE3"/>
<organism evidence="2 3">
    <name type="scientific">Erysiphe pulchra</name>
    <dbReference type="NCBI Taxonomy" id="225359"/>
    <lineage>
        <taxon>Eukaryota</taxon>
        <taxon>Fungi</taxon>
        <taxon>Dikarya</taxon>
        <taxon>Ascomycota</taxon>
        <taxon>Pezizomycotina</taxon>
        <taxon>Leotiomycetes</taxon>
        <taxon>Erysiphales</taxon>
        <taxon>Erysiphaceae</taxon>
        <taxon>Erysiphe</taxon>
    </lineage>
</organism>
<protein>
    <submittedName>
        <fullName evidence="2">Uncharacterized protein</fullName>
    </submittedName>
</protein>